<feature type="repeat" description="WD" evidence="3">
    <location>
        <begin position="25"/>
        <end position="66"/>
    </location>
</feature>
<feature type="repeat" description="WD" evidence="3">
    <location>
        <begin position="160"/>
        <end position="201"/>
    </location>
</feature>
<evidence type="ECO:0000256" key="3">
    <source>
        <dbReference type="PROSITE-ProRule" id="PRU00221"/>
    </source>
</evidence>
<dbReference type="PROSITE" id="PS00678">
    <property type="entry name" value="WD_REPEATS_1"/>
    <property type="match status" value="3"/>
</dbReference>
<gene>
    <name evidence="5" type="ORF">J8F10_29800</name>
</gene>
<name>A0ABS5C0E7_9BACT</name>
<dbReference type="PANTHER" id="PTHR22847">
    <property type="entry name" value="WD40 REPEAT PROTEIN"/>
    <property type="match status" value="1"/>
</dbReference>
<dbReference type="InterPro" id="IPR015943">
    <property type="entry name" value="WD40/YVTN_repeat-like_dom_sf"/>
</dbReference>
<protein>
    <submittedName>
        <fullName evidence="5">WD40 repeat domain-containing protein</fullName>
    </submittedName>
</protein>
<dbReference type="InterPro" id="IPR019775">
    <property type="entry name" value="WD40_repeat_CS"/>
</dbReference>
<sequence>MRHLLAAALALTFSAPARAADAVVVRGHKDRINAVAFTPDNKTVATGSTDKTVRVWDAKTGKELLSLEAHTGAVTGLAFSFDGKKLVTGGYGPRQKGTEVFTGEVKVWDVSSGKLLQTMEKTNLAVEAVAFDPNGRQVAANSGKLVHIWDVMTGTRKVTFEGHTDPVRGIGFDAQGARLVTAGEDGTVRVWHPDTGKLIHTLKGHQGLVLATAVAPNGVRAVTGGQDHSVRIWNIETGKEEAKLTKHGGPVSGVAMNPDGKNFATASGLDGTVRVWETETGKEVRILRLPKESKGPCRVAYAPDGKRLAIACFDNSLRVYELTAE</sequence>
<dbReference type="Proteomes" id="UP000676565">
    <property type="component" value="Unassembled WGS sequence"/>
</dbReference>
<dbReference type="PROSITE" id="PS50082">
    <property type="entry name" value="WD_REPEATS_2"/>
    <property type="match status" value="4"/>
</dbReference>
<evidence type="ECO:0000256" key="4">
    <source>
        <dbReference type="SAM" id="SignalP"/>
    </source>
</evidence>
<dbReference type="PROSITE" id="PS50294">
    <property type="entry name" value="WD_REPEATS_REGION"/>
    <property type="match status" value="4"/>
</dbReference>
<dbReference type="SMART" id="SM00320">
    <property type="entry name" value="WD40"/>
    <property type="match status" value="7"/>
</dbReference>
<evidence type="ECO:0000313" key="5">
    <source>
        <dbReference type="EMBL" id="MBP3959459.1"/>
    </source>
</evidence>
<dbReference type="InterPro" id="IPR011047">
    <property type="entry name" value="Quinoprotein_ADH-like_sf"/>
</dbReference>
<dbReference type="Pfam" id="PF00400">
    <property type="entry name" value="WD40"/>
    <property type="match status" value="7"/>
</dbReference>
<feature type="repeat" description="WD" evidence="3">
    <location>
        <begin position="244"/>
        <end position="286"/>
    </location>
</feature>
<keyword evidence="6" id="KW-1185">Reference proteome</keyword>
<accession>A0ABS5C0E7</accession>
<feature type="repeat" description="WD" evidence="3">
    <location>
        <begin position="202"/>
        <end position="243"/>
    </location>
</feature>
<keyword evidence="2" id="KW-0677">Repeat</keyword>
<dbReference type="PANTHER" id="PTHR22847:SF637">
    <property type="entry name" value="WD REPEAT DOMAIN 5B"/>
    <property type="match status" value="1"/>
</dbReference>
<dbReference type="RefSeq" id="WP_210660116.1">
    <property type="nucleotide sequence ID" value="NZ_JAGKQQ010000001.1"/>
</dbReference>
<dbReference type="Gene3D" id="2.130.10.10">
    <property type="entry name" value="YVTN repeat-like/Quinoprotein amine dehydrogenase"/>
    <property type="match status" value="2"/>
</dbReference>
<evidence type="ECO:0000313" key="6">
    <source>
        <dbReference type="Proteomes" id="UP000676565"/>
    </source>
</evidence>
<dbReference type="SUPFAM" id="SSF50998">
    <property type="entry name" value="Quinoprotein alcohol dehydrogenase-like"/>
    <property type="match status" value="1"/>
</dbReference>
<reference evidence="5 6" key="1">
    <citation type="submission" date="2021-04" db="EMBL/GenBank/DDBJ databases">
        <authorList>
            <person name="Ivanova A."/>
        </authorList>
    </citation>
    <scope>NUCLEOTIDE SEQUENCE [LARGE SCALE GENOMIC DNA]</scope>
    <source>
        <strain evidence="5 6">G18</strain>
    </source>
</reference>
<feature type="signal peptide" evidence="4">
    <location>
        <begin position="1"/>
        <end position="19"/>
    </location>
</feature>
<dbReference type="CDD" id="cd00200">
    <property type="entry name" value="WD40"/>
    <property type="match status" value="1"/>
</dbReference>
<keyword evidence="4" id="KW-0732">Signal</keyword>
<organism evidence="5 6">
    <name type="scientific">Gemmata palustris</name>
    <dbReference type="NCBI Taxonomy" id="2822762"/>
    <lineage>
        <taxon>Bacteria</taxon>
        <taxon>Pseudomonadati</taxon>
        <taxon>Planctomycetota</taxon>
        <taxon>Planctomycetia</taxon>
        <taxon>Gemmatales</taxon>
        <taxon>Gemmataceae</taxon>
        <taxon>Gemmata</taxon>
    </lineage>
</organism>
<evidence type="ECO:0000256" key="1">
    <source>
        <dbReference type="ARBA" id="ARBA00022574"/>
    </source>
</evidence>
<comment type="caution">
    <text evidence="5">The sequence shown here is derived from an EMBL/GenBank/DDBJ whole genome shotgun (WGS) entry which is preliminary data.</text>
</comment>
<dbReference type="InterPro" id="IPR020472">
    <property type="entry name" value="WD40_PAC1"/>
</dbReference>
<feature type="chain" id="PRO_5045678228" evidence="4">
    <location>
        <begin position="20"/>
        <end position="325"/>
    </location>
</feature>
<dbReference type="InterPro" id="IPR001680">
    <property type="entry name" value="WD40_rpt"/>
</dbReference>
<dbReference type="PRINTS" id="PR00320">
    <property type="entry name" value="GPROTEINBRPT"/>
</dbReference>
<evidence type="ECO:0000256" key="2">
    <source>
        <dbReference type="ARBA" id="ARBA00022737"/>
    </source>
</evidence>
<proteinExistence type="predicted"/>
<dbReference type="EMBL" id="JAGKQQ010000001">
    <property type="protein sequence ID" value="MBP3959459.1"/>
    <property type="molecule type" value="Genomic_DNA"/>
</dbReference>
<keyword evidence="1 3" id="KW-0853">WD repeat</keyword>